<sequence length="147" mass="16274">MGDGSPYRPLPARLWRLKHTTRAVTVALIMDASGFQVTRRLRESSPPLEARRGGSRHQGPHPCRRHEGIGAPFRNQPNGTTRQLTPTSASLTANIVSRPTLTTWDPSLHPPSCPTVITTKSSRAWSVHRAAKVAKVPGRPLMRLERH</sequence>
<dbReference type="Proteomes" id="UP000324222">
    <property type="component" value="Unassembled WGS sequence"/>
</dbReference>
<accession>A0A5B7D5Z2</accession>
<name>A0A5B7D5Z2_PORTR</name>
<comment type="caution">
    <text evidence="2">The sequence shown here is derived from an EMBL/GenBank/DDBJ whole genome shotgun (WGS) entry which is preliminary data.</text>
</comment>
<evidence type="ECO:0000313" key="3">
    <source>
        <dbReference type="Proteomes" id="UP000324222"/>
    </source>
</evidence>
<evidence type="ECO:0000313" key="2">
    <source>
        <dbReference type="EMBL" id="MPC16673.1"/>
    </source>
</evidence>
<proteinExistence type="predicted"/>
<reference evidence="2 3" key="1">
    <citation type="submission" date="2019-05" db="EMBL/GenBank/DDBJ databases">
        <title>Another draft genome of Portunus trituberculatus and its Hox gene families provides insights of decapod evolution.</title>
        <authorList>
            <person name="Jeong J.-H."/>
            <person name="Song I."/>
            <person name="Kim S."/>
            <person name="Choi T."/>
            <person name="Kim D."/>
            <person name="Ryu S."/>
            <person name="Kim W."/>
        </authorList>
    </citation>
    <scope>NUCLEOTIDE SEQUENCE [LARGE SCALE GENOMIC DNA]</scope>
    <source>
        <tissue evidence="2">Muscle</tissue>
    </source>
</reference>
<dbReference type="AlphaFoldDB" id="A0A5B7D5Z2"/>
<feature type="region of interest" description="Disordered" evidence="1">
    <location>
        <begin position="40"/>
        <end position="83"/>
    </location>
</feature>
<evidence type="ECO:0000256" key="1">
    <source>
        <dbReference type="SAM" id="MobiDB-lite"/>
    </source>
</evidence>
<protein>
    <submittedName>
        <fullName evidence="2">Uncharacterized protein</fullName>
    </submittedName>
</protein>
<dbReference type="EMBL" id="VSRR010000525">
    <property type="protein sequence ID" value="MPC16673.1"/>
    <property type="molecule type" value="Genomic_DNA"/>
</dbReference>
<feature type="compositionally biased region" description="Basic residues" evidence="1">
    <location>
        <begin position="53"/>
        <end position="64"/>
    </location>
</feature>
<organism evidence="2 3">
    <name type="scientific">Portunus trituberculatus</name>
    <name type="common">Swimming crab</name>
    <name type="synonym">Neptunus trituberculatus</name>
    <dbReference type="NCBI Taxonomy" id="210409"/>
    <lineage>
        <taxon>Eukaryota</taxon>
        <taxon>Metazoa</taxon>
        <taxon>Ecdysozoa</taxon>
        <taxon>Arthropoda</taxon>
        <taxon>Crustacea</taxon>
        <taxon>Multicrustacea</taxon>
        <taxon>Malacostraca</taxon>
        <taxon>Eumalacostraca</taxon>
        <taxon>Eucarida</taxon>
        <taxon>Decapoda</taxon>
        <taxon>Pleocyemata</taxon>
        <taxon>Brachyura</taxon>
        <taxon>Eubrachyura</taxon>
        <taxon>Portunoidea</taxon>
        <taxon>Portunidae</taxon>
        <taxon>Portuninae</taxon>
        <taxon>Portunus</taxon>
    </lineage>
</organism>
<gene>
    <name evidence="2" type="ORF">E2C01_009503</name>
</gene>
<keyword evidence="3" id="KW-1185">Reference proteome</keyword>